<dbReference type="RefSeq" id="WP_127728267.1">
    <property type="nucleotide sequence ID" value="NZ_SACP01000006.1"/>
</dbReference>
<evidence type="ECO:0000313" key="3">
    <source>
        <dbReference type="Proteomes" id="UP000286997"/>
    </source>
</evidence>
<feature type="chain" id="PRO_5018753931" description="Lectin-like protein BA14k" evidence="1">
    <location>
        <begin position="25"/>
        <end position="111"/>
    </location>
</feature>
<evidence type="ECO:0008006" key="4">
    <source>
        <dbReference type="Google" id="ProtNLM"/>
    </source>
</evidence>
<protein>
    <recommendedName>
        <fullName evidence="4">Lectin-like protein BA14k</fullName>
    </recommendedName>
</protein>
<reference evidence="2 3" key="1">
    <citation type="submission" date="2019-01" db="EMBL/GenBank/DDBJ databases">
        <authorList>
            <person name="Chen W.-M."/>
        </authorList>
    </citation>
    <scope>NUCLEOTIDE SEQUENCE [LARGE SCALE GENOMIC DNA]</scope>
    <source>
        <strain evidence="2 3">TER-1</strain>
    </source>
</reference>
<comment type="caution">
    <text evidence="2">The sequence shown here is derived from an EMBL/GenBank/DDBJ whole genome shotgun (WGS) entry which is preliminary data.</text>
</comment>
<evidence type="ECO:0000256" key="1">
    <source>
        <dbReference type="SAM" id="SignalP"/>
    </source>
</evidence>
<gene>
    <name evidence="2" type="ORF">EOE48_07985</name>
</gene>
<keyword evidence="1" id="KW-0732">Signal</keyword>
<dbReference type="Proteomes" id="UP000286997">
    <property type="component" value="Unassembled WGS sequence"/>
</dbReference>
<proteinExistence type="predicted"/>
<keyword evidence="3" id="KW-1185">Reference proteome</keyword>
<accession>A0A3S2V9V4</accession>
<dbReference type="EMBL" id="SACP01000006">
    <property type="protein sequence ID" value="RVU19332.1"/>
    <property type="molecule type" value="Genomic_DNA"/>
</dbReference>
<sequence length="111" mass="11693">MPAPLRRMLGSAFLLLGLAAPALAQGGLVTNPFASNYPSRPVRPAPATATPLVLPDAVDPRHAALPEGEARRRTCLERYRANRAAGTGNGGLRWTQKGGGYYAACNRRLAG</sequence>
<name>A0A3S2V9V4_9HYPH</name>
<organism evidence="2 3">
    <name type="scientific">Methylobacterium oryzihabitans</name>
    <dbReference type="NCBI Taxonomy" id="2499852"/>
    <lineage>
        <taxon>Bacteria</taxon>
        <taxon>Pseudomonadati</taxon>
        <taxon>Pseudomonadota</taxon>
        <taxon>Alphaproteobacteria</taxon>
        <taxon>Hyphomicrobiales</taxon>
        <taxon>Methylobacteriaceae</taxon>
        <taxon>Methylobacterium</taxon>
    </lineage>
</organism>
<feature type="signal peptide" evidence="1">
    <location>
        <begin position="1"/>
        <end position="24"/>
    </location>
</feature>
<evidence type="ECO:0000313" key="2">
    <source>
        <dbReference type="EMBL" id="RVU19332.1"/>
    </source>
</evidence>
<dbReference type="AlphaFoldDB" id="A0A3S2V9V4"/>